<name>A0A0K6G4K6_9AGAM</name>
<dbReference type="Proteomes" id="UP000044841">
    <property type="component" value="Unassembled WGS sequence"/>
</dbReference>
<keyword evidence="1" id="KW-0472">Membrane</keyword>
<organism evidence="4 5">
    <name type="scientific">Rhizoctonia solani</name>
    <dbReference type="NCBI Taxonomy" id="456999"/>
    <lineage>
        <taxon>Eukaryota</taxon>
        <taxon>Fungi</taxon>
        <taxon>Dikarya</taxon>
        <taxon>Basidiomycota</taxon>
        <taxon>Agaricomycotina</taxon>
        <taxon>Agaricomycetes</taxon>
        <taxon>Cantharellales</taxon>
        <taxon>Ceratobasidiaceae</taxon>
        <taxon>Rhizoctonia</taxon>
    </lineage>
</organism>
<reference evidence="4 5" key="1">
    <citation type="submission" date="2015-07" db="EMBL/GenBank/DDBJ databases">
        <authorList>
            <person name="Noorani M."/>
        </authorList>
    </citation>
    <scope>NUCLEOTIDE SEQUENCE [LARGE SCALE GENOMIC DNA]</scope>
    <source>
        <strain evidence="4">BBA 69670</strain>
    </source>
</reference>
<feature type="domain" description="DUF6535" evidence="3">
    <location>
        <begin position="256"/>
        <end position="328"/>
    </location>
</feature>
<feature type="transmembrane region" description="Helical" evidence="1">
    <location>
        <begin position="334"/>
        <end position="358"/>
    </location>
</feature>
<keyword evidence="1" id="KW-0812">Transmembrane</keyword>
<dbReference type="EMBL" id="CYGV01001369">
    <property type="protein sequence ID" value="CUA73324.1"/>
    <property type="molecule type" value="Genomic_DNA"/>
</dbReference>
<dbReference type="Pfam" id="PF20153">
    <property type="entry name" value="DUF6535"/>
    <property type="match status" value="1"/>
</dbReference>
<sequence>MFVIRLTSLLLFALSLGFLVCAAPSPKIPGHRLKAMSARAEGGRIAPLSILEGSLRKQLDAGMRVKTIDEATKLFCDIKTSIQTASDSVAQIGKLELDEHGKIDVAVRCASILSILTKIILKICQTLGSDAVATLCTDIRDVLQVLLVNIGNCVEGIYPLVVKKLADVKAEAILKQYFVESAKLFTWFTRVDQFYAVEPPQEFDEPGKELSSDAQVWRTYVKEADQVDGELVDGWNRSTDVILIFAALFSAISTALSVAVSLISMLAKEWCLAFMSGRNGPPGAQARRRQQRWDGLVNWKMKELLMVLPSLIHLSLLLFAIGLCVFLWDVHFGVAIPVVFVTAAAASVYIGCTILPFIDDYCPYGTVLSRLYKHFMGLEPQANRADFKQDQVTVQALQWMVANCETPRSVDVAFQSLAGVNREIPWDMLQKWDAWGLMKQKLGPEAIDIEHQVPRTAAYSRALQSVISPHLGKNWRFKFGSNEETQRLEVLAMGVQSCINSTVVDGYNVLKNKNWQIPEDITKVGEDFLVQKGITQPAHQDGPLIKDPEQLSRDITQLLEQHLRGTIDLSPSIYSTLCVALAFLLCSHLEAKPAVVGTHIITLLRVYFSRKTYLEQCYKSRLTIVQGGRSRMWETFYRHSIQARELAFLIGTVSASQSPSPESSTASYSLFEKAVESIWNSLIDMLHEGPDAYSDTVDKEWSSGSLHLLSNPGLYNWSSEEYNMIITFYNMFIPQKEEGRSSKGSRAISDVNLSRRYIRDITNYLATVFSTTVPVVDIPLLRFLQLYLVRVPPWTEPFVPTPEIYLFVIKSLCRPESPRALRACCHLMGAFPFPKATPRLIQLLSSHRVIKELETLLQSTDLILQVFAMTQLWLLFDMAIHFEDRSDDTLSNLETILLEYDDLNNDLSRQESVSEQLSAQLLSLLEQQYQEINETLAVRESDEYEITSGHRSQMITYFYRVYECILQRRYAPIPELVSQELEELPSYLRGLSSSISLEDRIHIQG</sequence>
<proteinExistence type="predicted"/>
<evidence type="ECO:0000256" key="2">
    <source>
        <dbReference type="SAM" id="SignalP"/>
    </source>
</evidence>
<feature type="transmembrane region" description="Helical" evidence="1">
    <location>
        <begin position="304"/>
        <end position="328"/>
    </location>
</feature>
<keyword evidence="2" id="KW-0732">Signal</keyword>
<dbReference type="AlphaFoldDB" id="A0A0K6G4K6"/>
<feature type="chain" id="PRO_5005502977" evidence="2">
    <location>
        <begin position="23"/>
        <end position="1005"/>
    </location>
</feature>
<evidence type="ECO:0000313" key="4">
    <source>
        <dbReference type="EMBL" id="CUA73324.1"/>
    </source>
</evidence>
<evidence type="ECO:0000259" key="3">
    <source>
        <dbReference type="Pfam" id="PF20153"/>
    </source>
</evidence>
<evidence type="ECO:0000313" key="5">
    <source>
        <dbReference type="Proteomes" id="UP000044841"/>
    </source>
</evidence>
<keyword evidence="5" id="KW-1185">Reference proteome</keyword>
<accession>A0A0K6G4K6</accession>
<feature type="transmembrane region" description="Helical" evidence="1">
    <location>
        <begin position="241"/>
        <end position="267"/>
    </location>
</feature>
<gene>
    <name evidence="4" type="ORF">RSOLAG22IIIB_10704</name>
</gene>
<feature type="signal peptide" evidence="2">
    <location>
        <begin position="1"/>
        <end position="22"/>
    </location>
</feature>
<evidence type="ECO:0000256" key="1">
    <source>
        <dbReference type="SAM" id="Phobius"/>
    </source>
</evidence>
<protein>
    <submittedName>
        <fullName evidence="4">Replicase polyprotein 1ab</fullName>
    </submittedName>
</protein>
<dbReference type="InterPro" id="IPR045338">
    <property type="entry name" value="DUF6535"/>
</dbReference>
<keyword evidence="1" id="KW-1133">Transmembrane helix</keyword>